<organism evidence="1 2">
    <name type="scientific">Brassica cretica</name>
    <name type="common">Mustard</name>
    <dbReference type="NCBI Taxonomy" id="69181"/>
    <lineage>
        <taxon>Eukaryota</taxon>
        <taxon>Viridiplantae</taxon>
        <taxon>Streptophyta</taxon>
        <taxon>Embryophyta</taxon>
        <taxon>Tracheophyta</taxon>
        <taxon>Spermatophyta</taxon>
        <taxon>Magnoliopsida</taxon>
        <taxon>eudicotyledons</taxon>
        <taxon>Gunneridae</taxon>
        <taxon>Pentapetalae</taxon>
        <taxon>rosids</taxon>
        <taxon>malvids</taxon>
        <taxon>Brassicales</taxon>
        <taxon>Brassicaceae</taxon>
        <taxon>Brassiceae</taxon>
        <taxon>Brassica</taxon>
    </lineage>
</organism>
<proteinExistence type="predicted"/>
<gene>
    <name evidence="1" type="ORF">F2Q68_00016320</name>
</gene>
<accession>A0A8S9GUP3</accession>
<evidence type="ECO:0000313" key="1">
    <source>
        <dbReference type="EMBL" id="KAF2558393.1"/>
    </source>
</evidence>
<dbReference type="Proteomes" id="UP000712281">
    <property type="component" value="Unassembled WGS sequence"/>
</dbReference>
<dbReference type="EMBL" id="QGKW02001940">
    <property type="protein sequence ID" value="KAF2558393.1"/>
    <property type="molecule type" value="Genomic_DNA"/>
</dbReference>
<evidence type="ECO:0000313" key="2">
    <source>
        <dbReference type="Proteomes" id="UP000712281"/>
    </source>
</evidence>
<sequence length="56" mass="6418">MTPIEMKKEQVRSNLEGESYEDRMKAGWSIQLIERASWTARSVQLARSASWTACSI</sequence>
<protein>
    <submittedName>
        <fullName evidence="1">Uncharacterized protein</fullName>
    </submittedName>
</protein>
<comment type="caution">
    <text evidence="1">The sequence shown here is derived from an EMBL/GenBank/DDBJ whole genome shotgun (WGS) entry which is preliminary data.</text>
</comment>
<reference evidence="1" key="1">
    <citation type="submission" date="2019-12" db="EMBL/GenBank/DDBJ databases">
        <title>Genome sequencing and annotation of Brassica cretica.</title>
        <authorList>
            <person name="Studholme D.J."/>
            <person name="Sarris P.F."/>
        </authorList>
    </citation>
    <scope>NUCLEOTIDE SEQUENCE</scope>
    <source>
        <strain evidence="1">PFS-001/15</strain>
        <tissue evidence="1">Leaf</tissue>
    </source>
</reference>
<name>A0A8S9GUP3_BRACR</name>